<dbReference type="EMBL" id="FNCN01000001">
    <property type="protein sequence ID" value="SDG02650.1"/>
    <property type="molecule type" value="Genomic_DNA"/>
</dbReference>
<evidence type="ECO:0000313" key="1">
    <source>
        <dbReference type="EMBL" id="SDG02650.1"/>
    </source>
</evidence>
<keyword evidence="2" id="KW-1185">Reference proteome</keyword>
<organism evidence="1 2">
    <name type="scientific">Sinosporangium album</name>
    <dbReference type="NCBI Taxonomy" id="504805"/>
    <lineage>
        <taxon>Bacteria</taxon>
        <taxon>Bacillati</taxon>
        <taxon>Actinomycetota</taxon>
        <taxon>Actinomycetes</taxon>
        <taxon>Streptosporangiales</taxon>
        <taxon>Streptosporangiaceae</taxon>
        <taxon>Sinosporangium</taxon>
    </lineage>
</organism>
<gene>
    <name evidence="1" type="ORF">SAMN05421505_101145</name>
</gene>
<proteinExistence type="predicted"/>
<dbReference type="AlphaFoldDB" id="A0A1G7QYA5"/>
<dbReference type="STRING" id="504805.SAMN05421505_101145"/>
<dbReference type="Proteomes" id="UP000198923">
    <property type="component" value="Unassembled WGS sequence"/>
</dbReference>
<reference evidence="1 2" key="1">
    <citation type="submission" date="2016-10" db="EMBL/GenBank/DDBJ databases">
        <authorList>
            <person name="de Groot N.N."/>
        </authorList>
    </citation>
    <scope>NUCLEOTIDE SEQUENCE [LARGE SCALE GENOMIC DNA]</scope>
    <source>
        <strain evidence="1 2">CPCC 201354</strain>
    </source>
</reference>
<protein>
    <submittedName>
        <fullName evidence="1">Uncharacterized protein</fullName>
    </submittedName>
</protein>
<accession>A0A1G7QYA5</accession>
<evidence type="ECO:0000313" key="2">
    <source>
        <dbReference type="Proteomes" id="UP000198923"/>
    </source>
</evidence>
<sequence>MIFQWRVRDTVSIDDCAENVRAAERMGMAGHHFTSLGSLRERIESAFSRGPVKIVKNRTTMVDLGINV</sequence>
<name>A0A1G7QYA5_9ACTN</name>